<dbReference type="Proteomes" id="UP000000600">
    <property type="component" value="Unassembled WGS sequence"/>
</dbReference>
<proteinExistence type="predicted"/>
<reference evidence="1 2" key="1">
    <citation type="journal article" date="2006" name="Nature">
        <title>Global trends of whole-genome duplications revealed by the ciliate Paramecium tetraurelia.</title>
        <authorList>
            <consortium name="Genoscope"/>
            <person name="Aury J.-M."/>
            <person name="Jaillon O."/>
            <person name="Duret L."/>
            <person name="Noel B."/>
            <person name="Jubin C."/>
            <person name="Porcel B.M."/>
            <person name="Segurens B."/>
            <person name="Daubin V."/>
            <person name="Anthouard V."/>
            <person name="Aiach N."/>
            <person name="Arnaiz O."/>
            <person name="Billaut A."/>
            <person name="Beisson J."/>
            <person name="Blanc I."/>
            <person name="Bouhouche K."/>
            <person name="Camara F."/>
            <person name="Duharcourt S."/>
            <person name="Guigo R."/>
            <person name="Gogendeau D."/>
            <person name="Katinka M."/>
            <person name="Keller A.-M."/>
            <person name="Kissmehl R."/>
            <person name="Klotz C."/>
            <person name="Koll F."/>
            <person name="Le Moue A."/>
            <person name="Lepere C."/>
            <person name="Malinsky S."/>
            <person name="Nowacki M."/>
            <person name="Nowak J.K."/>
            <person name="Plattner H."/>
            <person name="Poulain J."/>
            <person name="Ruiz F."/>
            <person name="Serrano V."/>
            <person name="Zagulski M."/>
            <person name="Dessen P."/>
            <person name="Betermier M."/>
            <person name="Weissenbach J."/>
            <person name="Scarpelli C."/>
            <person name="Schachter V."/>
            <person name="Sperling L."/>
            <person name="Meyer E."/>
            <person name="Cohen J."/>
            <person name="Wincker P."/>
        </authorList>
    </citation>
    <scope>NUCLEOTIDE SEQUENCE [LARGE SCALE GENOMIC DNA]</scope>
    <source>
        <strain evidence="1 2">Stock d4-2</strain>
    </source>
</reference>
<dbReference type="Gene3D" id="3.10.20.90">
    <property type="entry name" value="Phosphatidylinositol 3-kinase Catalytic Subunit, Chain A, domain 1"/>
    <property type="match status" value="1"/>
</dbReference>
<dbReference type="EMBL" id="CT868012">
    <property type="protein sequence ID" value="CAK61196.1"/>
    <property type="molecule type" value="Genomic_DNA"/>
</dbReference>
<dbReference type="KEGG" id="ptm:GSPATT00031427001"/>
<dbReference type="AlphaFoldDB" id="A0BRM9"/>
<evidence type="ECO:0000313" key="1">
    <source>
        <dbReference type="EMBL" id="CAK61196.1"/>
    </source>
</evidence>
<dbReference type="OMA" id="ITGGCQM"/>
<accession>A0BRM9</accession>
<dbReference type="GeneID" id="5014378"/>
<name>A0BRM9_PARTE</name>
<dbReference type="InParanoid" id="A0BRM9"/>
<dbReference type="HOGENOM" id="CLU_1859127_0_0_1"/>
<dbReference type="RefSeq" id="XP_001428594.1">
    <property type="nucleotide sequence ID" value="XM_001428557.1"/>
</dbReference>
<dbReference type="OrthoDB" id="284446at2759"/>
<dbReference type="SUPFAM" id="SSF54236">
    <property type="entry name" value="Ubiquitin-like"/>
    <property type="match status" value="1"/>
</dbReference>
<dbReference type="InterPro" id="IPR029071">
    <property type="entry name" value="Ubiquitin-like_domsf"/>
</dbReference>
<keyword evidence="2" id="KW-1185">Reference proteome</keyword>
<gene>
    <name evidence="1" type="ORF">GSPATT00031427001</name>
</gene>
<evidence type="ECO:0000313" key="2">
    <source>
        <dbReference type="Proteomes" id="UP000000600"/>
    </source>
</evidence>
<protein>
    <submittedName>
        <fullName evidence="1">Uncharacterized protein</fullName>
    </submittedName>
</protein>
<sequence length="138" mass="16231">MDDLNTIVEPISTLQKITFGEKFAEYQVLRCNHPGFLPLIIQIEALITGGCQMWFKMYLHQEILVGHLRDFLRKMLQNRFANIAQYKDNIALVVSDFIIIKCMCYALFKVDVPLNEIYQKKAEKDGWLYITIAYDYQK</sequence>
<organism evidence="1 2">
    <name type="scientific">Paramecium tetraurelia</name>
    <dbReference type="NCBI Taxonomy" id="5888"/>
    <lineage>
        <taxon>Eukaryota</taxon>
        <taxon>Sar</taxon>
        <taxon>Alveolata</taxon>
        <taxon>Ciliophora</taxon>
        <taxon>Intramacronucleata</taxon>
        <taxon>Oligohymenophorea</taxon>
        <taxon>Peniculida</taxon>
        <taxon>Parameciidae</taxon>
        <taxon>Paramecium</taxon>
    </lineage>
</organism>